<accession>A0A1B6FRT0</accession>
<feature type="region of interest" description="Disordered" evidence="1">
    <location>
        <begin position="60"/>
        <end position="126"/>
    </location>
</feature>
<dbReference type="EMBL" id="GECZ01017056">
    <property type="protein sequence ID" value="JAS52713.1"/>
    <property type="molecule type" value="Transcribed_RNA"/>
</dbReference>
<gene>
    <name evidence="2" type="ORF">g.21739</name>
</gene>
<feature type="compositionally biased region" description="Low complexity" evidence="1">
    <location>
        <begin position="84"/>
        <end position="93"/>
    </location>
</feature>
<evidence type="ECO:0000313" key="2">
    <source>
        <dbReference type="EMBL" id="JAS52713.1"/>
    </source>
</evidence>
<evidence type="ECO:0000256" key="1">
    <source>
        <dbReference type="SAM" id="MobiDB-lite"/>
    </source>
</evidence>
<sequence>HKFSYILSIGFNDLNFLCNLLRIDTNMVKQKSRKGCARGKIKNNSGSEYSITNKRSRLDYHGSCQSQRKRRASKKERNSERRSSSSCSSCYSNDAPSKKRRYVSAKKTRRTKPTRNTNNRNISLNVSPSETFDSIVSHLSHSKEVESEESVAGAGLFKEIVQCGDTTGVTAITDLNGVKFLGKKDSSGPPLEITFKTALVMHVKEAKHGAGSSMKKTLSSISRGQELLNDRSVCQYSTDYLHTPHTSYSLSPLRVKSSQNFTNLNFQRESFKSVRKNVSCMSRHNRHPELKVLLPPTHIQDSCKSLMNPKIMLKNFKIGDKLSTDSFTMYDDQYATCMDESRSSQLHKFKQAQGMIKGNSRLLHSTSNNRFLTTPSLHKDGGDE</sequence>
<organism evidence="2">
    <name type="scientific">Cuerna arida</name>
    <dbReference type="NCBI Taxonomy" id="1464854"/>
    <lineage>
        <taxon>Eukaryota</taxon>
        <taxon>Metazoa</taxon>
        <taxon>Ecdysozoa</taxon>
        <taxon>Arthropoda</taxon>
        <taxon>Hexapoda</taxon>
        <taxon>Insecta</taxon>
        <taxon>Pterygota</taxon>
        <taxon>Neoptera</taxon>
        <taxon>Paraneoptera</taxon>
        <taxon>Hemiptera</taxon>
        <taxon>Auchenorrhyncha</taxon>
        <taxon>Membracoidea</taxon>
        <taxon>Cicadellidae</taxon>
        <taxon>Cicadellinae</taxon>
        <taxon>Proconiini</taxon>
        <taxon>Cuerna</taxon>
    </lineage>
</organism>
<protein>
    <submittedName>
        <fullName evidence="2">Uncharacterized protein</fullName>
    </submittedName>
</protein>
<proteinExistence type="predicted"/>
<name>A0A1B6FRT0_9HEMI</name>
<reference evidence="2" key="1">
    <citation type="submission" date="2015-11" db="EMBL/GenBank/DDBJ databases">
        <title>De novo transcriptome assembly of four potential Pierce s Disease insect vectors from Arizona vineyards.</title>
        <authorList>
            <person name="Tassone E.E."/>
        </authorList>
    </citation>
    <scope>NUCLEOTIDE SEQUENCE</scope>
</reference>
<feature type="non-terminal residue" evidence="2">
    <location>
        <position position="1"/>
    </location>
</feature>
<dbReference type="AlphaFoldDB" id="A0A1B6FRT0"/>
<feature type="compositionally biased region" description="Basic residues" evidence="1">
    <location>
        <begin position="98"/>
        <end position="113"/>
    </location>
</feature>